<dbReference type="Pfam" id="PF00534">
    <property type="entry name" value="Glycos_transf_1"/>
    <property type="match status" value="1"/>
</dbReference>
<keyword evidence="3" id="KW-0808">Transferase</keyword>
<accession>A0A7T4K541</accession>
<feature type="domain" description="Glycosyl transferase family 1" evidence="1">
    <location>
        <begin position="169"/>
        <end position="335"/>
    </location>
</feature>
<dbReference type="Pfam" id="PF13477">
    <property type="entry name" value="Glyco_trans_4_2"/>
    <property type="match status" value="1"/>
</dbReference>
<dbReference type="EMBL" id="CP066014">
    <property type="protein sequence ID" value="QQB61766.1"/>
    <property type="molecule type" value="Genomic_DNA"/>
</dbReference>
<dbReference type="Gene3D" id="3.40.50.2000">
    <property type="entry name" value="Glycogen Phosphorylase B"/>
    <property type="match status" value="2"/>
</dbReference>
<dbReference type="GeneID" id="79022712"/>
<dbReference type="Proteomes" id="UP000595276">
    <property type="component" value="Chromosome"/>
</dbReference>
<evidence type="ECO:0000313" key="3">
    <source>
        <dbReference type="EMBL" id="QQB61766.1"/>
    </source>
</evidence>
<dbReference type="CDD" id="cd03820">
    <property type="entry name" value="GT4_AmsD-like"/>
    <property type="match status" value="1"/>
</dbReference>
<dbReference type="InterPro" id="IPR001296">
    <property type="entry name" value="Glyco_trans_1"/>
</dbReference>
<feature type="domain" description="Glycosyltransferase subfamily 4-like N-terminal" evidence="2">
    <location>
        <begin position="16"/>
        <end position="115"/>
    </location>
</feature>
<dbReference type="InterPro" id="IPR028098">
    <property type="entry name" value="Glyco_trans_4-like_N"/>
</dbReference>
<dbReference type="AlphaFoldDB" id="A0A7T4K541"/>
<dbReference type="RefSeq" id="WP_004839475.1">
    <property type="nucleotide sequence ID" value="NZ_CP066014.1"/>
</dbReference>
<sequence>MKILFYINTLGKGGAERVVTNLANQFADENNTIILVTSYKVEKEYKTNSNVKRICLEDYKKSSKNKIFKNINIIRQLKKIICMKKPDLVVSFMREPVVRALLASRKLDVKNIISIRNDPSKEYPGITGKLISKYILPKADGCVFQTEDAKKYFPIKLQGKSKIIFNQVDEKFFDVNIYDPKYIVSIGRLSHQKNQMMLINAFAKVNEKYPDEKLLIYGDGELKEKLKNEINKKGLEDRILLMGLTDNIPKVLSKAKMFILSSDYEGMPNTLLEAMAAGVPCISTDCPCGGPKAIINHGVDGILVPVNNEKELAKNILLLLEDNEFSNEIRKNAKEKSEIFKPNNIFKQWQEYFEQVINN</sequence>
<dbReference type="GO" id="GO:0016757">
    <property type="term" value="F:glycosyltransferase activity"/>
    <property type="evidence" value="ECO:0007669"/>
    <property type="project" value="InterPro"/>
</dbReference>
<proteinExistence type="predicted"/>
<name>A0A7T4K541_9FIRM</name>
<reference evidence="3 4" key="1">
    <citation type="submission" date="2020-12" db="EMBL/GenBank/DDBJ databases">
        <title>FDA dAtabase for Regulatory Grade micrObial Sequences (FDA-ARGOS): Supporting development and validation of Infectious Disease Dx tests.</title>
        <authorList>
            <person name="Sproer C."/>
            <person name="Gronow S."/>
            <person name="Severitt S."/>
            <person name="Schroder I."/>
            <person name="Tallon L."/>
            <person name="Sadzewicz L."/>
            <person name="Zhao X."/>
            <person name="Boylan J."/>
            <person name="Ott S."/>
            <person name="Bowen H."/>
            <person name="Vavikolanu K."/>
            <person name="Mehta A."/>
            <person name="Aluvathingal J."/>
            <person name="Nadendla S."/>
            <person name="Lowell S."/>
            <person name="Myers T."/>
            <person name="Yan Y."/>
            <person name="Sichtig H."/>
        </authorList>
    </citation>
    <scope>NUCLEOTIDE SEQUENCE [LARGE SCALE GENOMIC DNA]</scope>
    <source>
        <strain evidence="3 4">FDAARGOS_988</strain>
    </source>
</reference>
<gene>
    <name evidence="3" type="ORF">I6H45_08170</name>
</gene>
<evidence type="ECO:0000259" key="2">
    <source>
        <dbReference type="Pfam" id="PF13477"/>
    </source>
</evidence>
<dbReference type="KEGG" id="avg:I6H45_08170"/>
<protein>
    <submittedName>
        <fullName evidence="3">Glycosyltransferase family 4 protein</fullName>
    </submittedName>
</protein>
<dbReference type="SUPFAM" id="SSF53756">
    <property type="entry name" value="UDP-Glycosyltransferase/glycogen phosphorylase"/>
    <property type="match status" value="1"/>
</dbReference>
<organism evidence="3 4">
    <name type="scientific">Anaerococcus vaginalis</name>
    <dbReference type="NCBI Taxonomy" id="33037"/>
    <lineage>
        <taxon>Bacteria</taxon>
        <taxon>Bacillati</taxon>
        <taxon>Bacillota</taxon>
        <taxon>Tissierellia</taxon>
        <taxon>Tissierellales</taxon>
        <taxon>Peptoniphilaceae</taxon>
        <taxon>Anaerococcus</taxon>
    </lineage>
</organism>
<evidence type="ECO:0000259" key="1">
    <source>
        <dbReference type="Pfam" id="PF00534"/>
    </source>
</evidence>
<dbReference type="PANTHER" id="PTHR12526:SF630">
    <property type="entry name" value="GLYCOSYLTRANSFERASE"/>
    <property type="match status" value="1"/>
</dbReference>
<dbReference type="PANTHER" id="PTHR12526">
    <property type="entry name" value="GLYCOSYLTRANSFERASE"/>
    <property type="match status" value="1"/>
</dbReference>
<evidence type="ECO:0000313" key="4">
    <source>
        <dbReference type="Proteomes" id="UP000595276"/>
    </source>
</evidence>